<dbReference type="GO" id="GO:0034476">
    <property type="term" value="P:U5 snRNA 3'-end processing"/>
    <property type="evidence" value="ECO:0007669"/>
    <property type="project" value="TreeGrafter"/>
</dbReference>
<dbReference type="GO" id="GO:0035925">
    <property type="term" value="F:mRNA 3'-UTR AU-rich region binding"/>
    <property type="evidence" value="ECO:0007669"/>
    <property type="project" value="TreeGrafter"/>
</dbReference>
<dbReference type="GO" id="GO:0034473">
    <property type="term" value="P:U1 snRNA 3'-end processing"/>
    <property type="evidence" value="ECO:0007669"/>
    <property type="project" value="TreeGrafter"/>
</dbReference>
<dbReference type="GO" id="GO:0000177">
    <property type="term" value="C:cytoplasmic exosome (RNase complex)"/>
    <property type="evidence" value="ECO:0007669"/>
    <property type="project" value="TreeGrafter"/>
</dbReference>
<dbReference type="SUPFAM" id="SSF55666">
    <property type="entry name" value="Ribonuclease PH domain 2-like"/>
    <property type="match status" value="1"/>
</dbReference>
<keyword evidence="6" id="KW-0271">Exosome</keyword>
<dbReference type="GO" id="GO:0005730">
    <property type="term" value="C:nucleolus"/>
    <property type="evidence" value="ECO:0007669"/>
    <property type="project" value="UniProtKB-SubCell"/>
</dbReference>
<feature type="domain" description="Exoribonuclease phosphorolytic" evidence="11">
    <location>
        <begin position="220"/>
        <end position="283"/>
    </location>
</feature>
<dbReference type="AlphaFoldDB" id="A0A0H5R119"/>
<evidence type="ECO:0000313" key="12">
    <source>
        <dbReference type="EMBL" id="CRZ01489.1"/>
    </source>
</evidence>
<feature type="non-terminal residue" evidence="12">
    <location>
        <position position="1"/>
    </location>
</feature>
<dbReference type="InterPro" id="IPR050590">
    <property type="entry name" value="Exosome_comp_Rrp42_subfam"/>
</dbReference>
<dbReference type="Gene3D" id="3.30.230.70">
    <property type="entry name" value="GHMP Kinase, N-terminal domain"/>
    <property type="match status" value="1"/>
</dbReference>
<dbReference type="PANTHER" id="PTHR11097:SF9">
    <property type="entry name" value="EXOSOME COMPLEX COMPONENT RRP43"/>
    <property type="match status" value="1"/>
</dbReference>
<name>A0A0H5R119_9EUKA</name>
<organism evidence="12">
    <name type="scientific">Spongospora subterranea</name>
    <dbReference type="NCBI Taxonomy" id="70186"/>
    <lineage>
        <taxon>Eukaryota</taxon>
        <taxon>Sar</taxon>
        <taxon>Rhizaria</taxon>
        <taxon>Endomyxa</taxon>
        <taxon>Phytomyxea</taxon>
        <taxon>Plasmodiophorida</taxon>
        <taxon>Plasmodiophoridae</taxon>
        <taxon>Spongospora</taxon>
    </lineage>
</organism>
<evidence type="ECO:0000259" key="10">
    <source>
        <dbReference type="Pfam" id="PF01138"/>
    </source>
</evidence>
<dbReference type="Pfam" id="PF03725">
    <property type="entry name" value="RNase_PH_C"/>
    <property type="match status" value="1"/>
</dbReference>
<comment type="subcellular location">
    <subcellularLocation>
        <location evidence="1">Cytoplasm</location>
    </subcellularLocation>
    <subcellularLocation>
        <location evidence="2">Nucleus</location>
        <location evidence="2">Nucleolus</location>
    </subcellularLocation>
</comment>
<dbReference type="Pfam" id="PF01138">
    <property type="entry name" value="RNase_PH"/>
    <property type="match status" value="1"/>
</dbReference>
<dbReference type="GO" id="GO:0071028">
    <property type="term" value="P:nuclear mRNA surveillance"/>
    <property type="evidence" value="ECO:0007669"/>
    <property type="project" value="TreeGrafter"/>
</dbReference>
<dbReference type="GO" id="GO:0071035">
    <property type="term" value="P:nuclear polyadenylation-dependent rRNA catabolic process"/>
    <property type="evidence" value="ECO:0007669"/>
    <property type="project" value="TreeGrafter"/>
</dbReference>
<dbReference type="InterPro" id="IPR020568">
    <property type="entry name" value="Ribosomal_Su5_D2-typ_SF"/>
</dbReference>
<dbReference type="InterPro" id="IPR015847">
    <property type="entry name" value="ExoRNase_PH_dom2"/>
</dbReference>
<evidence type="ECO:0000256" key="6">
    <source>
        <dbReference type="ARBA" id="ARBA00022835"/>
    </source>
</evidence>
<dbReference type="InterPro" id="IPR036345">
    <property type="entry name" value="ExoRNase_PH_dom2_sf"/>
</dbReference>
<reference evidence="12" key="1">
    <citation type="submission" date="2015-04" db="EMBL/GenBank/DDBJ databases">
        <title>The genome sequence of the plant pathogenic Rhizarian Plasmodiophora brassicae reveals insights in its biotrophic life cycle and the origin of chitin synthesis.</title>
        <authorList>
            <person name="Schwelm A."/>
            <person name="Fogelqvist J."/>
            <person name="Knaust A."/>
            <person name="Julke S."/>
            <person name="Lilja T."/>
            <person name="Dhandapani V."/>
            <person name="Bonilla-Rosso G."/>
            <person name="Karlsson M."/>
            <person name="Shevchenko A."/>
            <person name="Choi S.R."/>
            <person name="Kim H.G."/>
            <person name="Park J.Y."/>
            <person name="Lim Y.P."/>
            <person name="Ludwig-Muller J."/>
            <person name="Dixelius C."/>
        </authorList>
    </citation>
    <scope>NUCLEOTIDE SEQUENCE</scope>
    <source>
        <tissue evidence="12">Potato root galls</tissue>
    </source>
</reference>
<evidence type="ECO:0000256" key="2">
    <source>
        <dbReference type="ARBA" id="ARBA00004604"/>
    </source>
</evidence>
<dbReference type="GO" id="GO:0000176">
    <property type="term" value="C:nuclear exosome (RNase complex)"/>
    <property type="evidence" value="ECO:0007669"/>
    <property type="project" value="TreeGrafter"/>
</dbReference>
<evidence type="ECO:0000256" key="9">
    <source>
        <dbReference type="ARBA" id="ARBA00030617"/>
    </source>
</evidence>
<dbReference type="InterPro" id="IPR027408">
    <property type="entry name" value="PNPase/RNase_PH_dom_sf"/>
</dbReference>
<evidence type="ECO:0000256" key="3">
    <source>
        <dbReference type="ARBA" id="ARBA00006678"/>
    </source>
</evidence>
<keyword evidence="5" id="KW-0698">rRNA processing</keyword>
<dbReference type="PANTHER" id="PTHR11097">
    <property type="entry name" value="EXOSOME COMPLEX EXONUCLEASE RIBOSOMAL RNA PROCESSING PROTEIN"/>
    <property type="match status" value="1"/>
</dbReference>
<evidence type="ECO:0000259" key="11">
    <source>
        <dbReference type="Pfam" id="PF03725"/>
    </source>
</evidence>
<dbReference type="GO" id="GO:0000467">
    <property type="term" value="P:exonucleolytic trimming to generate mature 3'-end of 5.8S rRNA from tricistronic rRNA transcript (SSU-rRNA, 5.8S rRNA, LSU-rRNA)"/>
    <property type="evidence" value="ECO:0007669"/>
    <property type="project" value="TreeGrafter"/>
</dbReference>
<proteinExistence type="inferred from homology"/>
<accession>A0A0H5R119</accession>
<sequence>QVAVFSCANAVPLSRTYCLRMASDAETLRVVNPRDFYGRFLTEGIRPDGRPLLKWRKPSITFRTISSADGSCSAKIGDTTVVCAINAEITSPDFDVPNRGFMDINLNLSPLCSTSFEIGKPNELSLSVAAMISRVLQKSGSIRLEDLVVQVGLNVWVLYVDAVCFNYDGNIVDATLLAVNGALADLKLPVPITTEPTYEVPIPKVDILRNEATCLSRSHTPMSLTFTIIDGYLIADPNAEEELLGSSTISIIVNEHDELCSVYKPGGALVSEDVIRQCIAITKTRTIALRRTFNKSLLKQAS</sequence>
<keyword evidence="4" id="KW-0963">Cytoplasm</keyword>
<dbReference type="GO" id="GO:0071038">
    <property type="term" value="P:TRAMP-dependent tRNA surveillance pathway"/>
    <property type="evidence" value="ECO:0007669"/>
    <property type="project" value="TreeGrafter"/>
</dbReference>
<dbReference type="InterPro" id="IPR001247">
    <property type="entry name" value="ExoRNase_PH_dom1"/>
</dbReference>
<evidence type="ECO:0000256" key="4">
    <source>
        <dbReference type="ARBA" id="ARBA00022490"/>
    </source>
</evidence>
<evidence type="ECO:0000256" key="7">
    <source>
        <dbReference type="ARBA" id="ARBA00022884"/>
    </source>
</evidence>
<dbReference type="GO" id="GO:0034475">
    <property type="term" value="P:U4 snRNA 3'-end processing"/>
    <property type="evidence" value="ECO:0007669"/>
    <property type="project" value="TreeGrafter"/>
</dbReference>
<comment type="similarity">
    <text evidence="3">Belongs to the RNase PH family.</text>
</comment>
<keyword evidence="8" id="KW-0539">Nucleus</keyword>
<dbReference type="GO" id="GO:0016075">
    <property type="term" value="P:rRNA catabolic process"/>
    <property type="evidence" value="ECO:0007669"/>
    <property type="project" value="TreeGrafter"/>
</dbReference>
<dbReference type="SUPFAM" id="SSF54211">
    <property type="entry name" value="Ribosomal protein S5 domain 2-like"/>
    <property type="match status" value="1"/>
</dbReference>
<dbReference type="EMBL" id="HACM01001047">
    <property type="protein sequence ID" value="CRZ01489.1"/>
    <property type="molecule type" value="Transcribed_RNA"/>
</dbReference>
<protein>
    <recommendedName>
        <fullName evidence="9">Ribosomal RNA-processing protein 43</fullName>
    </recommendedName>
</protein>
<evidence type="ECO:0000256" key="1">
    <source>
        <dbReference type="ARBA" id="ARBA00004496"/>
    </source>
</evidence>
<keyword evidence="7" id="KW-0694">RNA-binding</keyword>
<evidence type="ECO:0000256" key="8">
    <source>
        <dbReference type="ARBA" id="ARBA00023242"/>
    </source>
</evidence>
<feature type="domain" description="Exoribonuclease phosphorolytic" evidence="10">
    <location>
        <begin position="56"/>
        <end position="189"/>
    </location>
</feature>
<evidence type="ECO:0000256" key="5">
    <source>
        <dbReference type="ARBA" id="ARBA00022552"/>
    </source>
</evidence>